<evidence type="ECO:0000313" key="7">
    <source>
        <dbReference type="EMBL" id="OOF95376.1"/>
    </source>
</evidence>
<evidence type="ECO:0000256" key="4">
    <source>
        <dbReference type="ARBA" id="ARBA00022927"/>
    </source>
</evidence>
<dbReference type="VEuPathDB" id="FungiDB:ASPCADRAFT_207849"/>
<dbReference type="OMA" id="DNWKGNF"/>
<organism evidence="7 8">
    <name type="scientific">Aspergillus carbonarius (strain ITEM 5010)</name>
    <dbReference type="NCBI Taxonomy" id="602072"/>
    <lineage>
        <taxon>Eukaryota</taxon>
        <taxon>Fungi</taxon>
        <taxon>Dikarya</taxon>
        <taxon>Ascomycota</taxon>
        <taxon>Pezizomycotina</taxon>
        <taxon>Eurotiomycetes</taxon>
        <taxon>Eurotiomycetidae</taxon>
        <taxon>Eurotiales</taxon>
        <taxon>Aspergillaceae</taxon>
        <taxon>Aspergillus</taxon>
        <taxon>Aspergillus subgen. Circumdati</taxon>
    </lineage>
</organism>
<dbReference type="InterPro" id="IPR001180">
    <property type="entry name" value="CNH_dom"/>
</dbReference>
<evidence type="ECO:0000256" key="1">
    <source>
        <dbReference type="ARBA" id="ARBA00004496"/>
    </source>
</evidence>
<dbReference type="GO" id="GO:0005737">
    <property type="term" value="C:cytoplasm"/>
    <property type="evidence" value="ECO:0007669"/>
    <property type="project" value="UniProtKB-SubCell"/>
</dbReference>
<accession>A0A1R3RLL5</accession>
<dbReference type="GO" id="GO:0016020">
    <property type="term" value="C:membrane"/>
    <property type="evidence" value="ECO:0007669"/>
    <property type="project" value="TreeGrafter"/>
</dbReference>
<keyword evidence="2" id="KW-0813">Transport</keyword>
<proteinExistence type="predicted"/>
<comment type="subcellular location">
    <subcellularLocation>
        <location evidence="1">Cytoplasm</location>
    </subcellularLocation>
</comment>
<dbReference type="STRING" id="602072.A0A1R3RLL5"/>
<dbReference type="AlphaFoldDB" id="A0A1R3RLL5"/>
<protein>
    <recommendedName>
        <fullName evidence="6">CNH domain-containing protein</fullName>
    </recommendedName>
</protein>
<dbReference type="GO" id="GO:0015031">
    <property type="term" value="P:protein transport"/>
    <property type="evidence" value="ECO:0007669"/>
    <property type="project" value="UniProtKB-KW"/>
</dbReference>
<dbReference type="GO" id="GO:0034058">
    <property type="term" value="P:endosomal vesicle fusion"/>
    <property type="evidence" value="ECO:0007669"/>
    <property type="project" value="TreeGrafter"/>
</dbReference>
<feature type="compositionally biased region" description="Low complexity" evidence="5">
    <location>
        <begin position="242"/>
        <end position="254"/>
    </location>
</feature>
<evidence type="ECO:0000256" key="2">
    <source>
        <dbReference type="ARBA" id="ARBA00022448"/>
    </source>
</evidence>
<dbReference type="Proteomes" id="UP000188318">
    <property type="component" value="Unassembled WGS sequence"/>
</dbReference>
<feature type="domain" description="CNH" evidence="6">
    <location>
        <begin position="43"/>
        <end position="438"/>
    </location>
</feature>
<sequence>MVSEEEGISPRKRRKIGPPKAAPYVFRSLFNQVPLNADNDDNDVHITYVEYWNDNLYIGTSAAEILHFVCLPPDPSDKSNEPSFILASRLPIPFSQTSSAKLPGIQQIVLLPTVNKACVLCNGTATFYMLPELSPAFGNTKVSSCRWIGGLDLNAAEEFENPVVMIAASNRIMLVRIGDDARRIRNIEFPGCLVASRRGPIACAADTHAYSLLDVENQQKIQLFPVSFSNETFEAGQMEARSPSSPFASSPVAAENHVQDRNAGPNSFAGMLQPKSQPTSHDRSSSVTPELSPVSGTPRRSISKDRAGSASPRISPAHSARDSQPSPDDRKPLPAVPKQPSTQLKPHVLSPTPSEFLLVRGTDATEPGVGMFVNVDGDVVRGTITFHKYPESIVIDKGDENHMIPSPENTHEELLLAVIESETDGQARKFLEVQLWDVDPAEAEDHKTWVEIPSTHDTQPTPVGLCHTLSPSKLEISELGDLLRMVRLKIPSLLPHVPTHDPRTQASIEQLQKEKELFEAQELTDSDGSKKGEHGWEVERNAEEARFARELGQTQSSMVMWNGNQIWRVVRNPLTTQLNDALQGAQEAGTGDSRVFNRNAIADIIQHVQTTEPKSESEFLGLNYVKQKASLLLFADLVFMDPAVRNTTVIDDTERALIVGNLDPRIALLLVPLLRREVLQGPQGIWVHAGLAEITEAYVQQLEKSTDTSVSDSAVLDMLKRFLFSWQQKRGYGSITDETYVFDSVDAALLHLILEQDAQMSAEQRSHSPVRAELNRLVDNWKGSFDRAVALLESYRRLFVLSRLYQSQKMSRNVLKTWRRIIEGEEDRGGEVTIGGTEAQMRRYLVKIKDVQLVEEYGAWLAQRNPTLGIQVFSDGTSRVKLEIPDVVRLLKEHAPNAVQVYLEHLVFVRNHTQYADDLLSYYLDTVLSVLESSPEARASLAESYSTYRALQPPKPTYMNFITENTPAEPWWQSRLRLLQLLGGGSGGHFSSLPSRNLTYSIPAVLARIEPFQNELVSESVILDGLQGRHREALHLLTHGLGDYDSAVRYCLFGGPRSTSSTGALTEFADRTLQSELFRYLLDEFLHIQDPSERIERTSDLLGRFAAWFDVGEVLRVVPDDWSVDILGGFLEHVFRVLISEGREVRIERALSAGLNLRIGTEYVAGVEKVGGWVEDEGGLRRLKEGTAKEEAAKDPGSDFGDMVGADAAA</sequence>
<dbReference type="EMBL" id="KV907500">
    <property type="protein sequence ID" value="OOF95376.1"/>
    <property type="molecule type" value="Genomic_DNA"/>
</dbReference>
<evidence type="ECO:0000256" key="5">
    <source>
        <dbReference type="SAM" id="MobiDB-lite"/>
    </source>
</evidence>
<keyword evidence="4" id="KW-0653">Protein transport</keyword>
<feature type="compositionally biased region" description="Polar residues" evidence="5">
    <location>
        <begin position="274"/>
        <end position="300"/>
    </location>
</feature>
<feature type="region of interest" description="Disordered" evidence="5">
    <location>
        <begin position="235"/>
        <end position="350"/>
    </location>
</feature>
<feature type="region of interest" description="Disordered" evidence="5">
    <location>
        <begin position="1184"/>
        <end position="1210"/>
    </location>
</feature>
<dbReference type="PANTHER" id="PTHR12894">
    <property type="entry name" value="CNH DOMAIN CONTAINING"/>
    <property type="match status" value="1"/>
</dbReference>
<name>A0A1R3RLL5_ASPC5</name>
<dbReference type="InterPro" id="IPR032914">
    <property type="entry name" value="Vam6/VPS39/TRAP1"/>
</dbReference>
<dbReference type="PROSITE" id="PS50219">
    <property type="entry name" value="CNH"/>
    <property type="match status" value="1"/>
</dbReference>
<feature type="compositionally biased region" description="Basic and acidic residues" evidence="5">
    <location>
        <begin position="1184"/>
        <end position="1197"/>
    </location>
</feature>
<keyword evidence="3" id="KW-0963">Cytoplasm</keyword>
<reference evidence="8" key="1">
    <citation type="journal article" date="2017" name="Genome Biol.">
        <title>Comparative genomics reveals high biological diversity and specific adaptations in the industrially and medically important fungal genus Aspergillus.</title>
        <authorList>
            <person name="de Vries R.P."/>
            <person name="Riley R."/>
            <person name="Wiebenga A."/>
            <person name="Aguilar-Osorio G."/>
            <person name="Amillis S."/>
            <person name="Uchima C.A."/>
            <person name="Anderluh G."/>
            <person name="Asadollahi M."/>
            <person name="Askin M."/>
            <person name="Barry K."/>
            <person name="Battaglia E."/>
            <person name="Bayram O."/>
            <person name="Benocci T."/>
            <person name="Braus-Stromeyer S.A."/>
            <person name="Caldana C."/>
            <person name="Canovas D."/>
            <person name="Cerqueira G.C."/>
            <person name="Chen F."/>
            <person name="Chen W."/>
            <person name="Choi C."/>
            <person name="Clum A."/>
            <person name="Dos Santos R.A."/>
            <person name="Damasio A.R."/>
            <person name="Diallinas G."/>
            <person name="Emri T."/>
            <person name="Fekete E."/>
            <person name="Flipphi M."/>
            <person name="Freyberg S."/>
            <person name="Gallo A."/>
            <person name="Gournas C."/>
            <person name="Habgood R."/>
            <person name="Hainaut M."/>
            <person name="Harispe M.L."/>
            <person name="Henrissat B."/>
            <person name="Hilden K.S."/>
            <person name="Hope R."/>
            <person name="Hossain A."/>
            <person name="Karabika E."/>
            <person name="Karaffa L."/>
            <person name="Karanyi Z."/>
            <person name="Krasevec N."/>
            <person name="Kuo A."/>
            <person name="Kusch H."/>
            <person name="LaButti K."/>
            <person name="Lagendijk E.L."/>
            <person name="Lapidus A."/>
            <person name="Levasseur A."/>
            <person name="Lindquist E."/>
            <person name="Lipzen A."/>
            <person name="Logrieco A.F."/>
            <person name="MacCabe A."/>
            <person name="Maekelae M.R."/>
            <person name="Malavazi I."/>
            <person name="Melin P."/>
            <person name="Meyer V."/>
            <person name="Mielnichuk N."/>
            <person name="Miskei M."/>
            <person name="Molnar A.P."/>
            <person name="Mule G."/>
            <person name="Ngan C.Y."/>
            <person name="Orejas M."/>
            <person name="Orosz E."/>
            <person name="Ouedraogo J.P."/>
            <person name="Overkamp K.M."/>
            <person name="Park H.-S."/>
            <person name="Perrone G."/>
            <person name="Piumi F."/>
            <person name="Punt P.J."/>
            <person name="Ram A.F."/>
            <person name="Ramon A."/>
            <person name="Rauscher S."/>
            <person name="Record E."/>
            <person name="Riano-Pachon D.M."/>
            <person name="Robert V."/>
            <person name="Roehrig J."/>
            <person name="Ruller R."/>
            <person name="Salamov A."/>
            <person name="Salih N.S."/>
            <person name="Samson R.A."/>
            <person name="Sandor E."/>
            <person name="Sanguinetti M."/>
            <person name="Schuetze T."/>
            <person name="Sepcic K."/>
            <person name="Shelest E."/>
            <person name="Sherlock G."/>
            <person name="Sophianopoulou V."/>
            <person name="Squina F.M."/>
            <person name="Sun H."/>
            <person name="Susca A."/>
            <person name="Todd R.B."/>
            <person name="Tsang A."/>
            <person name="Unkles S.E."/>
            <person name="van de Wiele N."/>
            <person name="van Rossen-Uffink D."/>
            <person name="Oliveira J.V."/>
            <person name="Vesth T.C."/>
            <person name="Visser J."/>
            <person name="Yu J.-H."/>
            <person name="Zhou M."/>
            <person name="Andersen M.R."/>
            <person name="Archer D.B."/>
            <person name="Baker S.E."/>
            <person name="Benoit I."/>
            <person name="Brakhage A.A."/>
            <person name="Braus G.H."/>
            <person name="Fischer R."/>
            <person name="Frisvad J.C."/>
            <person name="Goldman G.H."/>
            <person name="Houbraken J."/>
            <person name="Oakley B."/>
            <person name="Pocsi I."/>
            <person name="Scazzocchio C."/>
            <person name="Seiboth B."/>
            <person name="vanKuyk P.A."/>
            <person name="Wortman J."/>
            <person name="Dyer P.S."/>
            <person name="Grigoriev I.V."/>
        </authorList>
    </citation>
    <scope>NUCLEOTIDE SEQUENCE [LARGE SCALE GENOMIC DNA]</scope>
    <source>
        <strain evidence="8">ITEM 5010</strain>
    </source>
</reference>
<evidence type="ECO:0000259" key="6">
    <source>
        <dbReference type="PROSITE" id="PS50219"/>
    </source>
</evidence>
<gene>
    <name evidence="7" type="ORF">ASPCADRAFT_207849</name>
</gene>
<evidence type="ECO:0000313" key="8">
    <source>
        <dbReference type="Proteomes" id="UP000188318"/>
    </source>
</evidence>
<keyword evidence="8" id="KW-1185">Reference proteome</keyword>
<dbReference type="PANTHER" id="PTHR12894:SF27">
    <property type="entry name" value="TRANSFORMING GROWTH FACTOR-BETA RECEPTOR-ASSOCIATED PROTEIN 1"/>
    <property type="match status" value="1"/>
</dbReference>
<dbReference type="OrthoDB" id="5325112at2759"/>
<dbReference type="GO" id="GO:0006914">
    <property type="term" value="P:autophagy"/>
    <property type="evidence" value="ECO:0007669"/>
    <property type="project" value="TreeGrafter"/>
</dbReference>
<evidence type="ECO:0000256" key="3">
    <source>
        <dbReference type="ARBA" id="ARBA00022490"/>
    </source>
</evidence>